<comment type="similarity">
    <text evidence="1">Belongs to the cytidine and deoxycytidylate deaminase family. ADAT2 subfamily.</text>
</comment>
<evidence type="ECO:0000256" key="8">
    <source>
        <dbReference type="HAMAP-Rule" id="MF_00972"/>
    </source>
</evidence>
<organism evidence="10 11">
    <name type="scientific">Hydrogenoanaerobacterium saccharovorans</name>
    <dbReference type="NCBI Taxonomy" id="474960"/>
    <lineage>
        <taxon>Bacteria</taxon>
        <taxon>Bacillati</taxon>
        <taxon>Bacillota</taxon>
        <taxon>Clostridia</taxon>
        <taxon>Eubacteriales</taxon>
        <taxon>Oscillospiraceae</taxon>
        <taxon>Hydrogenoanaerobacterium</taxon>
    </lineage>
</organism>
<dbReference type="AlphaFoldDB" id="A0A1H8CKZ8"/>
<evidence type="ECO:0000256" key="2">
    <source>
        <dbReference type="ARBA" id="ARBA00011738"/>
    </source>
</evidence>
<proteinExistence type="inferred from homology"/>
<evidence type="ECO:0000256" key="3">
    <source>
        <dbReference type="ARBA" id="ARBA00022694"/>
    </source>
</evidence>
<evidence type="ECO:0000256" key="5">
    <source>
        <dbReference type="ARBA" id="ARBA00022801"/>
    </source>
</evidence>
<keyword evidence="6 8" id="KW-0862">Zinc</keyword>
<dbReference type="Gene3D" id="3.40.140.10">
    <property type="entry name" value="Cytidine Deaminase, domain 2"/>
    <property type="match status" value="1"/>
</dbReference>
<dbReference type="SUPFAM" id="SSF53927">
    <property type="entry name" value="Cytidine deaminase-like"/>
    <property type="match status" value="1"/>
</dbReference>
<dbReference type="PANTHER" id="PTHR11079:SF202">
    <property type="entry name" value="TRNA-SPECIFIC ADENOSINE DEAMINASE"/>
    <property type="match status" value="1"/>
</dbReference>
<dbReference type="InterPro" id="IPR016192">
    <property type="entry name" value="APOBEC/CMP_deaminase_Zn-bd"/>
</dbReference>
<keyword evidence="11" id="KW-1185">Reference proteome</keyword>
<feature type="active site" description="Proton donor" evidence="8">
    <location>
        <position position="56"/>
    </location>
</feature>
<dbReference type="EMBL" id="FOCG01000002">
    <property type="protein sequence ID" value="SEM95622.1"/>
    <property type="molecule type" value="Genomic_DNA"/>
</dbReference>
<accession>A0A1H8CKZ8</accession>
<dbReference type="Proteomes" id="UP000199158">
    <property type="component" value="Unassembled WGS sequence"/>
</dbReference>
<dbReference type="InterPro" id="IPR016193">
    <property type="entry name" value="Cytidine_deaminase-like"/>
</dbReference>
<gene>
    <name evidence="8" type="primary">tadA</name>
    <name evidence="10" type="ORF">SAMN05216180_2199</name>
</gene>
<protein>
    <recommendedName>
        <fullName evidence="8">tRNA-specific adenosine deaminase</fullName>
        <ecNumber evidence="8">3.5.4.33</ecNumber>
    </recommendedName>
</protein>
<feature type="domain" description="CMP/dCMP-type deaminase" evidence="9">
    <location>
        <begin position="3"/>
        <end position="113"/>
    </location>
</feature>
<dbReference type="GO" id="GO:0002100">
    <property type="term" value="P:tRNA wobble adenosine to inosine editing"/>
    <property type="evidence" value="ECO:0007669"/>
    <property type="project" value="UniProtKB-UniRule"/>
</dbReference>
<feature type="binding site" evidence="8">
    <location>
        <position position="87"/>
    </location>
    <ligand>
        <name>Zn(2+)</name>
        <dbReference type="ChEBI" id="CHEBI:29105"/>
        <note>catalytic</note>
    </ligand>
</feature>
<name>A0A1H8CKZ8_9FIRM</name>
<reference evidence="10 11" key="1">
    <citation type="submission" date="2016-10" db="EMBL/GenBank/DDBJ databases">
        <authorList>
            <person name="de Groot N.N."/>
        </authorList>
    </citation>
    <scope>NUCLEOTIDE SEQUENCE [LARGE SCALE GENOMIC DNA]</scope>
    <source>
        <strain evidence="10 11">CGMCC 1.5070</strain>
    </source>
</reference>
<comment type="cofactor">
    <cofactor evidence="8">
        <name>Zn(2+)</name>
        <dbReference type="ChEBI" id="CHEBI:29105"/>
    </cofactor>
    <text evidence="8">Binds 1 zinc ion per subunit.</text>
</comment>
<evidence type="ECO:0000256" key="7">
    <source>
        <dbReference type="ARBA" id="ARBA00048045"/>
    </source>
</evidence>
<comment type="subunit">
    <text evidence="2 8">Homodimer.</text>
</comment>
<dbReference type="GO" id="GO:0052717">
    <property type="term" value="F:tRNA-specific adenosine-34 deaminase activity"/>
    <property type="evidence" value="ECO:0007669"/>
    <property type="project" value="UniProtKB-UniRule"/>
</dbReference>
<dbReference type="HAMAP" id="MF_00972">
    <property type="entry name" value="tRNA_aden_deaminase"/>
    <property type="match status" value="1"/>
</dbReference>
<evidence type="ECO:0000256" key="4">
    <source>
        <dbReference type="ARBA" id="ARBA00022723"/>
    </source>
</evidence>
<dbReference type="NCBIfam" id="NF008113">
    <property type="entry name" value="PRK10860.1"/>
    <property type="match status" value="1"/>
</dbReference>
<dbReference type="RefSeq" id="WP_092754973.1">
    <property type="nucleotide sequence ID" value="NZ_FOCG01000002.1"/>
</dbReference>
<dbReference type="PROSITE" id="PS51747">
    <property type="entry name" value="CYT_DCMP_DEAMINASES_2"/>
    <property type="match status" value="1"/>
</dbReference>
<comment type="function">
    <text evidence="8">Catalyzes the deamination of adenosine to inosine at the wobble position 34 of tRNA(Arg2).</text>
</comment>
<evidence type="ECO:0000256" key="1">
    <source>
        <dbReference type="ARBA" id="ARBA00010669"/>
    </source>
</evidence>
<evidence type="ECO:0000259" key="9">
    <source>
        <dbReference type="PROSITE" id="PS51747"/>
    </source>
</evidence>
<feature type="binding site" evidence="8">
    <location>
        <position position="54"/>
    </location>
    <ligand>
        <name>Zn(2+)</name>
        <dbReference type="ChEBI" id="CHEBI:29105"/>
        <note>catalytic</note>
    </ligand>
</feature>
<evidence type="ECO:0000256" key="6">
    <source>
        <dbReference type="ARBA" id="ARBA00022833"/>
    </source>
</evidence>
<dbReference type="EC" id="3.5.4.33" evidence="8"/>
<sequence>MENQYELYMRQALELAAQAARLGEVPVGALVVKNGRIVGRGFNRREGSKNALSHAELIAIDQACRTLGGWRLFGCDLYVTLEPCPMCAGAIINSRIDHVVFGAYDKKAGSCGSVINLFELPYNHFPTAMGGILQQECAGMLSDFFKQLRK</sequence>
<dbReference type="CDD" id="cd01285">
    <property type="entry name" value="nucleoside_deaminase"/>
    <property type="match status" value="1"/>
</dbReference>
<comment type="catalytic activity">
    <reaction evidence="7 8">
        <text>adenosine(34) in tRNA + H2O + H(+) = inosine(34) in tRNA + NH4(+)</text>
        <dbReference type="Rhea" id="RHEA:43168"/>
        <dbReference type="Rhea" id="RHEA-COMP:10373"/>
        <dbReference type="Rhea" id="RHEA-COMP:10374"/>
        <dbReference type="ChEBI" id="CHEBI:15377"/>
        <dbReference type="ChEBI" id="CHEBI:15378"/>
        <dbReference type="ChEBI" id="CHEBI:28938"/>
        <dbReference type="ChEBI" id="CHEBI:74411"/>
        <dbReference type="ChEBI" id="CHEBI:82852"/>
        <dbReference type="EC" id="3.5.4.33"/>
    </reaction>
</comment>
<dbReference type="Pfam" id="PF00383">
    <property type="entry name" value="dCMP_cyt_deam_1"/>
    <property type="match status" value="1"/>
</dbReference>
<keyword evidence="5 8" id="KW-0378">Hydrolase</keyword>
<dbReference type="InterPro" id="IPR028883">
    <property type="entry name" value="tRNA_aden_deaminase"/>
</dbReference>
<evidence type="ECO:0000313" key="10">
    <source>
        <dbReference type="EMBL" id="SEM95622.1"/>
    </source>
</evidence>
<keyword evidence="4 8" id="KW-0479">Metal-binding</keyword>
<dbReference type="PROSITE" id="PS00903">
    <property type="entry name" value="CYT_DCMP_DEAMINASES_1"/>
    <property type="match status" value="1"/>
</dbReference>
<dbReference type="OrthoDB" id="9802676at2"/>
<dbReference type="PANTHER" id="PTHR11079">
    <property type="entry name" value="CYTOSINE DEAMINASE FAMILY MEMBER"/>
    <property type="match status" value="1"/>
</dbReference>
<dbReference type="GO" id="GO:0008270">
    <property type="term" value="F:zinc ion binding"/>
    <property type="evidence" value="ECO:0007669"/>
    <property type="project" value="UniProtKB-UniRule"/>
</dbReference>
<dbReference type="STRING" id="474960.SAMN05216180_2199"/>
<evidence type="ECO:0000313" key="11">
    <source>
        <dbReference type="Proteomes" id="UP000199158"/>
    </source>
</evidence>
<feature type="binding site" evidence="8">
    <location>
        <position position="84"/>
    </location>
    <ligand>
        <name>Zn(2+)</name>
        <dbReference type="ChEBI" id="CHEBI:29105"/>
        <note>catalytic</note>
    </ligand>
</feature>
<keyword evidence="3 8" id="KW-0819">tRNA processing</keyword>
<dbReference type="FunFam" id="3.40.140.10:FF:000005">
    <property type="entry name" value="tRNA-specific adenosine deaminase"/>
    <property type="match status" value="1"/>
</dbReference>
<dbReference type="InterPro" id="IPR002125">
    <property type="entry name" value="CMP_dCMP_dom"/>
</dbReference>